<comment type="caution">
    <text evidence="2">The sequence shown here is derived from an EMBL/GenBank/DDBJ whole genome shotgun (WGS) entry which is preliminary data.</text>
</comment>
<dbReference type="PROSITE" id="PS51257">
    <property type="entry name" value="PROKAR_LIPOPROTEIN"/>
    <property type="match status" value="1"/>
</dbReference>
<dbReference type="PROSITE" id="PS51819">
    <property type="entry name" value="VOC"/>
    <property type="match status" value="1"/>
</dbReference>
<dbReference type="SUPFAM" id="SSF54593">
    <property type="entry name" value="Glyoxalase/Bleomycin resistance protein/Dihydroxybiphenyl dioxygenase"/>
    <property type="match status" value="1"/>
</dbReference>
<dbReference type="Pfam" id="PF00903">
    <property type="entry name" value="Glyoxalase"/>
    <property type="match status" value="1"/>
</dbReference>
<dbReference type="NCBIfam" id="NF041414">
    <property type="entry name" value="ArsI_CadI_VOC"/>
    <property type="match status" value="1"/>
</dbReference>
<dbReference type="InterPro" id="IPR049789">
    <property type="entry name" value="ArsI/CadI-like"/>
</dbReference>
<dbReference type="PANTHER" id="PTHR41294:SF1">
    <property type="entry name" value="CADMIUM-INDUCED PROTEIN CADI"/>
    <property type="match status" value="1"/>
</dbReference>
<evidence type="ECO:0000259" key="1">
    <source>
        <dbReference type="PROSITE" id="PS51819"/>
    </source>
</evidence>
<sequence>MKRLHIHLAVENLEQNIHFYSTLFGCEPTVQHDDYAKWMLDDPRVNFAISNRSAKLGLDHLGIQAENDQELQTIKQRLDATQQPIETQEQAACCYMRSDKYWITDPQGIAWESFHSLTEVPTFNDKKAPSDGENPFACRPAEETTTACCPTAEKTTSSCCGG</sequence>
<dbReference type="InterPro" id="IPR052393">
    <property type="entry name" value="Cadmium-induced_rsp"/>
</dbReference>
<dbReference type="AlphaFoldDB" id="A0AA43Q8Y7"/>
<evidence type="ECO:0000313" key="2">
    <source>
        <dbReference type="EMBL" id="MDI1231463.1"/>
    </source>
</evidence>
<proteinExistence type="predicted"/>
<organism evidence="2 3">
    <name type="scientific">Candidatus Methylobacter titanis</name>
    <dbReference type="NCBI Taxonomy" id="3053457"/>
    <lineage>
        <taxon>Bacteria</taxon>
        <taxon>Pseudomonadati</taxon>
        <taxon>Pseudomonadota</taxon>
        <taxon>Gammaproteobacteria</taxon>
        <taxon>Methylococcales</taxon>
        <taxon>Methylococcaceae</taxon>
        <taxon>Methylobacter</taxon>
    </lineage>
</organism>
<dbReference type="EMBL" id="JAQSDF010000030">
    <property type="protein sequence ID" value="MDI1231463.1"/>
    <property type="molecule type" value="Genomic_DNA"/>
</dbReference>
<dbReference type="Proteomes" id="UP001160519">
    <property type="component" value="Unassembled WGS sequence"/>
</dbReference>
<protein>
    <submittedName>
        <fullName evidence="2">ArsI/CadI family heavy metal resistance metalloenzyme</fullName>
    </submittedName>
</protein>
<dbReference type="InterPro" id="IPR004360">
    <property type="entry name" value="Glyas_Fos-R_dOase_dom"/>
</dbReference>
<dbReference type="GO" id="GO:0046686">
    <property type="term" value="P:response to cadmium ion"/>
    <property type="evidence" value="ECO:0007669"/>
    <property type="project" value="TreeGrafter"/>
</dbReference>
<dbReference type="InterPro" id="IPR037523">
    <property type="entry name" value="VOC_core"/>
</dbReference>
<keyword evidence="3" id="KW-1185">Reference proteome</keyword>
<reference evidence="2" key="1">
    <citation type="submission" date="2023-01" db="EMBL/GenBank/DDBJ databases">
        <title>Biogeochemical cycle of methane in antarctic sediments.</title>
        <authorList>
            <person name="Roldan D.M."/>
            <person name="Menes R.J."/>
        </authorList>
    </citation>
    <scope>NUCLEOTIDE SEQUENCE [LARGE SCALE GENOMIC DNA]</scope>
    <source>
        <strain evidence="2">K-2018 MAG008</strain>
    </source>
</reference>
<dbReference type="InterPro" id="IPR029068">
    <property type="entry name" value="Glyas_Bleomycin-R_OHBP_Dase"/>
</dbReference>
<dbReference type="Gene3D" id="3.10.180.10">
    <property type="entry name" value="2,3-Dihydroxybiphenyl 1,2-Dioxygenase, domain 1"/>
    <property type="match status" value="1"/>
</dbReference>
<evidence type="ECO:0000313" key="3">
    <source>
        <dbReference type="Proteomes" id="UP001160519"/>
    </source>
</evidence>
<gene>
    <name evidence="2" type="ORF">PSU93_09965</name>
</gene>
<accession>A0AA43Q8Y7</accession>
<dbReference type="PANTHER" id="PTHR41294">
    <property type="entry name" value="CADMIUM-INDUCED PROTEIN CADI"/>
    <property type="match status" value="1"/>
</dbReference>
<name>A0AA43Q8Y7_9GAMM</name>
<feature type="domain" description="VOC" evidence="1">
    <location>
        <begin position="2"/>
        <end position="116"/>
    </location>
</feature>